<keyword evidence="3" id="KW-1185">Reference proteome</keyword>
<evidence type="ECO:0000256" key="1">
    <source>
        <dbReference type="SAM" id="SignalP"/>
    </source>
</evidence>
<feature type="signal peptide" evidence="1">
    <location>
        <begin position="1"/>
        <end position="34"/>
    </location>
</feature>
<proteinExistence type="predicted"/>
<evidence type="ECO:0000313" key="2">
    <source>
        <dbReference type="EMBL" id="QRR02154.1"/>
    </source>
</evidence>
<accession>A0ABX7I7T7</accession>
<organism evidence="2 3">
    <name type="scientific">Dyadobacter sandarakinus</name>
    <dbReference type="NCBI Taxonomy" id="2747268"/>
    <lineage>
        <taxon>Bacteria</taxon>
        <taxon>Pseudomonadati</taxon>
        <taxon>Bacteroidota</taxon>
        <taxon>Cytophagia</taxon>
        <taxon>Cytophagales</taxon>
        <taxon>Spirosomataceae</taxon>
        <taxon>Dyadobacter</taxon>
    </lineage>
</organism>
<sequence length="105" mass="11808">MKTKLQFHFPKPLVIALRLFSFSALLCLGSAAFAQVGIGTQSPEARLYVYDGFILGTTACRNLKMEELQRTNTDLLIEVATLKQQVAAMDKDSFRKKRRTLLGKK</sequence>
<name>A0ABX7I7T7_9BACT</name>
<protein>
    <submittedName>
        <fullName evidence="2">Uncharacterized protein</fullName>
    </submittedName>
</protein>
<dbReference type="RefSeq" id="WP_204656771.1">
    <property type="nucleotide sequence ID" value="NZ_CP056775.1"/>
</dbReference>
<reference evidence="2 3" key="1">
    <citation type="submission" date="2020-06" db="EMBL/GenBank/DDBJ databases">
        <title>Dyadobacter sandarakinus sp. nov., isolated from the soil of the Arctic Yellow River Station.</title>
        <authorList>
            <person name="Zhang Y."/>
            <person name="Peng F."/>
        </authorList>
    </citation>
    <scope>NUCLEOTIDE SEQUENCE [LARGE SCALE GENOMIC DNA]</scope>
    <source>
        <strain evidence="2 3">Q3-56</strain>
    </source>
</reference>
<evidence type="ECO:0000313" key="3">
    <source>
        <dbReference type="Proteomes" id="UP000612680"/>
    </source>
</evidence>
<feature type="chain" id="PRO_5047113037" evidence="1">
    <location>
        <begin position="35"/>
        <end position="105"/>
    </location>
</feature>
<dbReference type="EMBL" id="CP056775">
    <property type="protein sequence ID" value="QRR02154.1"/>
    <property type="molecule type" value="Genomic_DNA"/>
</dbReference>
<keyword evidence="1" id="KW-0732">Signal</keyword>
<gene>
    <name evidence="2" type="ORF">HWI92_15185</name>
</gene>
<dbReference type="Proteomes" id="UP000612680">
    <property type="component" value="Chromosome"/>
</dbReference>